<dbReference type="Pfam" id="PF03106">
    <property type="entry name" value="WRKY"/>
    <property type="match status" value="1"/>
</dbReference>
<feature type="region of interest" description="Disordered" evidence="7">
    <location>
        <begin position="1"/>
        <end position="136"/>
    </location>
</feature>
<keyword evidence="10" id="KW-1185">Reference proteome</keyword>
<dbReference type="EMBL" id="KZ772832">
    <property type="protein sequence ID" value="PTQ28470.1"/>
    <property type="molecule type" value="Genomic_DNA"/>
</dbReference>
<reference evidence="10" key="1">
    <citation type="journal article" date="2017" name="Cell">
        <title>Insights into land plant evolution garnered from the Marchantia polymorpha genome.</title>
        <authorList>
            <person name="Bowman J.L."/>
            <person name="Kohchi T."/>
            <person name="Yamato K.T."/>
            <person name="Jenkins J."/>
            <person name="Shu S."/>
            <person name="Ishizaki K."/>
            <person name="Yamaoka S."/>
            <person name="Nishihama R."/>
            <person name="Nakamura Y."/>
            <person name="Berger F."/>
            <person name="Adam C."/>
            <person name="Aki S.S."/>
            <person name="Althoff F."/>
            <person name="Araki T."/>
            <person name="Arteaga-Vazquez M.A."/>
            <person name="Balasubrmanian S."/>
            <person name="Barry K."/>
            <person name="Bauer D."/>
            <person name="Boehm C.R."/>
            <person name="Briginshaw L."/>
            <person name="Caballero-Perez J."/>
            <person name="Catarino B."/>
            <person name="Chen F."/>
            <person name="Chiyoda S."/>
            <person name="Chovatia M."/>
            <person name="Davies K.M."/>
            <person name="Delmans M."/>
            <person name="Demura T."/>
            <person name="Dierschke T."/>
            <person name="Dolan L."/>
            <person name="Dorantes-Acosta A.E."/>
            <person name="Eklund D.M."/>
            <person name="Florent S.N."/>
            <person name="Flores-Sandoval E."/>
            <person name="Fujiyama A."/>
            <person name="Fukuzawa H."/>
            <person name="Galik B."/>
            <person name="Grimanelli D."/>
            <person name="Grimwood J."/>
            <person name="Grossniklaus U."/>
            <person name="Hamada T."/>
            <person name="Haseloff J."/>
            <person name="Hetherington A.J."/>
            <person name="Higo A."/>
            <person name="Hirakawa Y."/>
            <person name="Hundley H.N."/>
            <person name="Ikeda Y."/>
            <person name="Inoue K."/>
            <person name="Inoue S.I."/>
            <person name="Ishida S."/>
            <person name="Jia Q."/>
            <person name="Kakita M."/>
            <person name="Kanazawa T."/>
            <person name="Kawai Y."/>
            <person name="Kawashima T."/>
            <person name="Kennedy M."/>
            <person name="Kinose K."/>
            <person name="Kinoshita T."/>
            <person name="Kohara Y."/>
            <person name="Koide E."/>
            <person name="Komatsu K."/>
            <person name="Kopischke S."/>
            <person name="Kubo M."/>
            <person name="Kyozuka J."/>
            <person name="Lagercrantz U."/>
            <person name="Lin S.S."/>
            <person name="Lindquist E."/>
            <person name="Lipzen A.M."/>
            <person name="Lu C.W."/>
            <person name="De Luna E."/>
            <person name="Martienssen R.A."/>
            <person name="Minamino N."/>
            <person name="Mizutani M."/>
            <person name="Mizutani M."/>
            <person name="Mochizuki N."/>
            <person name="Monte I."/>
            <person name="Mosher R."/>
            <person name="Nagasaki H."/>
            <person name="Nakagami H."/>
            <person name="Naramoto S."/>
            <person name="Nishitani K."/>
            <person name="Ohtani M."/>
            <person name="Okamoto T."/>
            <person name="Okumura M."/>
            <person name="Phillips J."/>
            <person name="Pollak B."/>
            <person name="Reinders A."/>
            <person name="Rovekamp M."/>
            <person name="Sano R."/>
            <person name="Sawa S."/>
            <person name="Schmid M.W."/>
            <person name="Shirakawa M."/>
            <person name="Solano R."/>
            <person name="Spunde A."/>
            <person name="Suetsugu N."/>
            <person name="Sugano S."/>
            <person name="Sugiyama A."/>
            <person name="Sun R."/>
            <person name="Suzuki Y."/>
            <person name="Takenaka M."/>
            <person name="Takezawa D."/>
            <person name="Tomogane H."/>
            <person name="Tsuzuki M."/>
            <person name="Ueda T."/>
            <person name="Umeda M."/>
            <person name="Ward J.M."/>
            <person name="Watanabe Y."/>
            <person name="Yazaki K."/>
            <person name="Yokoyama R."/>
            <person name="Yoshitake Y."/>
            <person name="Yotsui I."/>
            <person name="Zachgo S."/>
            <person name="Schmutz J."/>
        </authorList>
    </citation>
    <scope>NUCLEOTIDE SEQUENCE [LARGE SCALE GENOMIC DNA]</scope>
    <source>
        <strain evidence="10">Tak-1</strain>
    </source>
</reference>
<feature type="compositionally biased region" description="Basic and acidic residues" evidence="7">
    <location>
        <begin position="343"/>
        <end position="356"/>
    </location>
</feature>
<dbReference type="Gene3D" id="2.20.25.80">
    <property type="entry name" value="WRKY domain"/>
    <property type="match status" value="1"/>
</dbReference>
<feature type="compositionally biased region" description="Basic and acidic residues" evidence="7">
    <location>
        <begin position="256"/>
        <end position="285"/>
    </location>
</feature>
<keyword evidence="6" id="KW-0175">Coiled coil</keyword>
<feature type="region of interest" description="Disordered" evidence="7">
    <location>
        <begin position="221"/>
        <end position="374"/>
    </location>
</feature>
<dbReference type="Gramene" id="Mp4g00180.1">
    <property type="protein sequence ID" value="Mp4g00180.1.cds"/>
    <property type="gene ID" value="Mp4g00180"/>
</dbReference>
<dbReference type="OrthoDB" id="2020995at2759"/>
<evidence type="ECO:0000256" key="3">
    <source>
        <dbReference type="ARBA" id="ARBA00023125"/>
    </source>
</evidence>
<evidence type="ECO:0000256" key="7">
    <source>
        <dbReference type="SAM" id="MobiDB-lite"/>
    </source>
</evidence>
<sequence>MGISNGDPPVTASSSGRMDRVQQIDLSIAPAEETYADQETQNMATADYEQHPASTSTPLPAQNFLQLGPSSGPVSVSNHRASAESLPSRFRPERGDDSNRLRLATNHCNERSTVEDGSPPSSPGSKQKSTSSESEIRNQLRLARLEMARMGEEKEQMRRMLAALTMDYQTLHEHVVSLLQQQALNPQSAQAAAMPRIPVMAQIEDDVTAVNQSRPLMQNINYGSSAASGNQTAAASKHQSSMRPSGTVSGFGHQNSDARDGIEESRGPGLELEPRRQQQQEEEKVFPASRASRRSALASDNTTTTNKHRNRSTPERSITRNLEAAAGIEMDESAGSEPVTDDSPPREAREREREESSSAPPAVWPPNKRLKTGAMHDPTVRNARVSVRARSDAPTMNDGCQWRKYGQKMAKGNPCPRAYYRCTVAPGCPVRKQVQRCADDRSILVTTYEGTHNHPLPPAATQMASTTSAAACMLLSGSSSTAEEDVRVNNNYHQIGSGCVSSSGSAAMLSSSAPFATITLDLTSNPTTQLSLGGASAVPVPFPLGGPLARPHPWALQNPTSLAPLHTTQYLSAEGARAMQAAYSNQPEYQAQGAANGGPQLLADTVSAATAAITADPNFTAALAAAITSMISAQANPRHQGSSLAGEHSTSSLQIQGSSSSDMLVQSIANSVLRPQPNPHNTSLGNLLNRSALSMSTGSEDHDQASAQQPSIANSQGRKPSHTISQTQ</sequence>
<keyword evidence="4" id="KW-0804">Transcription</keyword>
<dbReference type="GO" id="GO:0005634">
    <property type="term" value="C:nucleus"/>
    <property type="evidence" value="ECO:0007669"/>
    <property type="project" value="UniProtKB-SubCell"/>
</dbReference>
<dbReference type="InterPro" id="IPR036576">
    <property type="entry name" value="WRKY_dom_sf"/>
</dbReference>
<feature type="compositionally biased region" description="Low complexity" evidence="7">
    <location>
        <begin position="117"/>
        <end position="133"/>
    </location>
</feature>
<evidence type="ECO:0000256" key="5">
    <source>
        <dbReference type="ARBA" id="ARBA00023242"/>
    </source>
</evidence>
<evidence type="ECO:0000256" key="4">
    <source>
        <dbReference type="ARBA" id="ARBA00023163"/>
    </source>
</evidence>
<dbReference type="PROSITE" id="PS50811">
    <property type="entry name" value="WRKY"/>
    <property type="match status" value="1"/>
</dbReference>
<protein>
    <recommendedName>
        <fullName evidence="8">WRKY domain-containing protein</fullName>
    </recommendedName>
</protein>
<dbReference type="SMART" id="SM00774">
    <property type="entry name" value="WRKY"/>
    <property type="match status" value="1"/>
</dbReference>
<dbReference type="AlphaFoldDB" id="A0A2R6W3N3"/>
<keyword evidence="2" id="KW-0805">Transcription regulation</keyword>
<dbReference type="InterPro" id="IPR044810">
    <property type="entry name" value="WRKY_plant"/>
</dbReference>
<evidence type="ECO:0000313" key="10">
    <source>
        <dbReference type="Proteomes" id="UP000244005"/>
    </source>
</evidence>
<evidence type="ECO:0000259" key="8">
    <source>
        <dbReference type="PROSITE" id="PS50811"/>
    </source>
</evidence>
<feature type="coiled-coil region" evidence="6">
    <location>
        <begin position="140"/>
        <end position="167"/>
    </location>
</feature>
<keyword evidence="3" id="KW-0238">DNA-binding</keyword>
<keyword evidence="5" id="KW-0539">Nucleus</keyword>
<feature type="compositionally biased region" description="Polar residues" evidence="7">
    <location>
        <begin position="679"/>
        <end position="698"/>
    </location>
</feature>
<dbReference type="OMA" id="MATADYE"/>
<dbReference type="SUPFAM" id="SSF118290">
    <property type="entry name" value="WRKY DNA-binding domain"/>
    <property type="match status" value="1"/>
</dbReference>
<name>A0A2R6W3N3_MARPO</name>
<dbReference type="PANTHER" id="PTHR31429">
    <property type="entry name" value="WRKY TRANSCRIPTION FACTOR 36-RELATED"/>
    <property type="match status" value="1"/>
</dbReference>
<feature type="compositionally biased region" description="Low complexity" evidence="7">
    <location>
        <begin position="649"/>
        <end position="659"/>
    </location>
</feature>
<feature type="compositionally biased region" description="Polar residues" evidence="7">
    <location>
        <begin position="705"/>
        <end position="728"/>
    </location>
</feature>
<feature type="compositionally biased region" description="Low complexity" evidence="7">
    <location>
        <begin position="288"/>
        <end position="299"/>
    </location>
</feature>
<dbReference type="Proteomes" id="UP000244005">
    <property type="component" value="Unassembled WGS sequence"/>
</dbReference>
<feature type="region of interest" description="Disordered" evidence="7">
    <location>
        <begin position="673"/>
        <end position="728"/>
    </location>
</feature>
<evidence type="ECO:0000313" key="9">
    <source>
        <dbReference type="EMBL" id="PTQ28470.1"/>
    </source>
</evidence>
<organism evidence="9 10">
    <name type="scientific">Marchantia polymorpha</name>
    <name type="common">Common liverwort</name>
    <name type="synonym">Marchantia aquatica</name>
    <dbReference type="NCBI Taxonomy" id="3197"/>
    <lineage>
        <taxon>Eukaryota</taxon>
        <taxon>Viridiplantae</taxon>
        <taxon>Streptophyta</taxon>
        <taxon>Embryophyta</taxon>
        <taxon>Marchantiophyta</taxon>
        <taxon>Marchantiopsida</taxon>
        <taxon>Marchantiidae</taxon>
        <taxon>Marchantiales</taxon>
        <taxon>Marchantiaceae</taxon>
        <taxon>Marchantia</taxon>
    </lineage>
</organism>
<evidence type="ECO:0000256" key="1">
    <source>
        <dbReference type="ARBA" id="ARBA00004123"/>
    </source>
</evidence>
<accession>A0A2R6W3N3</accession>
<feature type="domain" description="WRKY" evidence="8">
    <location>
        <begin position="391"/>
        <end position="457"/>
    </location>
</feature>
<dbReference type="PANTHER" id="PTHR31429:SF106">
    <property type="entry name" value="WRKY TRANSCRIPTION FACTOR 31-RELATED"/>
    <property type="match status" value="1"/>
</dbReference>
<feature type="compositionally biased region" description="Basic and acidic residues" evidence="7">
    <location>
        <begin position="90"/>
        <end position="100"/>
    </location>
</feature>
<feature type="compositionally biased region" description="Polar residues" evidence="7">
    <location>
        <begin position="221"/>
        <end position="255"/>
    </location>
</feature>
<dbReference type="GO" id="GO:0043565">
    <property type="term" value="F:sequence-specific DNA binding"/>
    <property type="evidence" value="ECO:0007669"/>
    <property type="project" value="InterPro"/>
</dbReference>
<dbReference type="FunFam" id="2.20.25.80:FF:000002">
    <property type="entry name" value="probable WRKY transcription factor 31"/>
    <property type="match status" value="1"/>
</dbReference>
<proteinExistence type="predicted"/>
<evidence type="ECO:0000256" key="2">
    <source>
        <dbReference type="ARBA" id="ARBA00023015"/>
    </source>
</evidence>
<feature type="region of interest" description="Disordered" evidence="7">
    <location>
        <begin position="638"/>
        <end position="659"/>
    </location>
</feature>
<comment type="subcellular location">
    <subcellularLocation>
        <location evidence="1">Nucleus</location>
    </subcellularLocation>
</comment>
<dbReference type="InterPro" id="IPR003657">
    <property type="entry name" value="WRKY_dom"/>
</dbReference>
<feature type="compositionally biased region" description="Polar residues" evidence="7">
    <location>
        <begin position="52"/>
        <end position="80"/>
    </location>
</feature>
<dbReference type="GO" id="GO:0003700">
    <property type="term" value="F:DNA-binding transcription factor activity"/>
    <property type="evidence" value="ECO:0007669"/>
    <property type="project" value="InterPro"/>
</dbReference>
<gene>
    <name evidence="9" type="ORF">MARPO_0162s0003</name>
</gene>
<evidence type="ECO:0000256" key="6">
    <source>
        <dbReference type="SAM" id="Coils"/>
    </source>
</evidence>